<evidence type="ECO:0000313" key="3">
    <source>
        <dbReference type="EMBL" id="MQL82274.1"/>
    </source>
</evidence>
<dbReference type="Proteomes" id="UP000652761">
    <property type="component" value="Unassembled WGS sequence"/>
</dbReference>
<evidence type="ECO:0000256" key="1">
    <source>
        <dbReference type="SAM" id="MobiDB-lite"/>
    </source>
</evidence>
<protein>
    <submittedName>
        <fullName evidence="3">Uncharacterized protein</fullName>
    </submittedName>
</protein>
<evidence type="ECO:0000256" key="2">
    <source>
        <dbReference type="SAM" id="Phobius"/>
    </source>
</evidence>
<dbReference type="AlphaFoldDB" id="A0A843UK11"/>
<organism evidence="3 4">
    <name type="scientific">Colocasia esculenta</name>
    <name type="common">Wild taro</name>
    <name type="synonym">Arum esculentum</name>
    <dbReference type="NCBI Taxonomy" id="4460"/>
    <lineage>
        <taxon>Eukaryota</taxon>
        <taxon>Viridiplantae</taxon>
        <taxon>Streptophyta</taxon>
        <taxon>Embryophyta</taxon>
        <taxon>Tracheophyta</taxon>
        <taxon>Spermatophyta</taxon>
        <taxon>Magnoliopsida</taxon>
        <taxon>Liliopsida</taxon>
        <taxon>Araceae</taxon>
        <taxon>Aroideae</taxon>
        <taxon>Colocasieae</taxon>
        <taxon>Colocasia</taxon>
    </lineage>
</organism>
<keyword evidence="2" id="KW-1133">Transmembrane helix</keyword>
<proteinExistence type="predicted"/>
<accession>A0A843UK11</accession>
<keyword evidence="2" id="KW-0472">Membrane</keyword>
<name>A0A843UK11_COLES</name>
<comment type="caution">
    <text evidence="3">The sequence shown here is derived from an EMBL/GenBank/DDBJ whole genome shotgun (WGS) entry which is preliminary data.</text>
</comment>
<feature type="region of interest" description="Disordered" evidence="1">
    <location>
        <begin position="87"/>
        <end position="117"/>
    </location>
</feature>
<keyword evidence="2" id="KW-0812">Transmembrane</keyword>
<feature type="transmembrane region" description="Helical" evidence="2">
    <location>
        <begin position="23"/>
        <end position="45"/>
    </location>
</feature>
<sequence>MTPCPLAFLSSDRAFLTSYSHPLITTMRAFCLLLISLLIVIAFQLSPPDQYSLTRPLSFVPAANLTPRQSLGRKLMAAPSLVSPELDAAPARNLKKEGDGRMERAGEMGDPASDGVENNGFIYEVDYHGVTTHPSSRPKHPKVP</sequence>
<keyword evidence="4" id="KW-1185">Reference proteome</keyword>
<evidence type="ECO:0000313" key="4">
    <source>
        <dbReference type="Proteomes" id="UP000652761"/>
    </source>
</evidence>
<feature type="compositionally biased region" description="Basic and acidic residues" evidence="1">
    <location>
        <begin position="94"/>
        <end position="107"/>
    </location>
</feature>
<gene>
    <name evidence="3" type="ORF">Taro_014741</name>
</gene>
<dbReference type="EMBL" id="NMUH01000621">
    <property type="protein sequence ID" value="MQL82274.1"/>
    <property type="molecule type" value="Genomic_DNA"/>
</dbReference>
<reference evidence="3" key="1">
    <citation type="submission" date="2017-07" db="EMBL/GenBank/DDBJ databases">
        <title>Taro Niue Genome Assembly and Annotation.</title>
        <authorList>
            <person name="Atibalentja N."/>
            <person name="Keating K."/>
            <person name="Fields C.J."/>
        </authorList>
    </citation>
    <scope>NUCLEOTIDE SEQUENCE</scope>
    <source>
        <strain evidence="3">Niue_2</strain>
        <tissue evidence="3">Leaf</tissue>
    </source>
</reference>